<evidence type="ECO:0000256" key="6">
    <source>
        <dbReference type="SAM" id="MobiDB-lite"/>
    </source>
</evidence>
<keyword evidence="3" id="KW-0272">Extracellular matrix</keyword>
<evidence type="ECO:0000256" key="5">
    <source>
        <dbReference type="ARBA" id="ARBA00022737"/>
    </source>
</evidence>
<dbReference type="SUPFAM" id="SSF49265">
    <property type="entry name" value="Fibronectin type III"/>
    <property type="match status" value="1"/>
</dbReference>
<evidence type="ECO:0000313" key="8">
    <source>
        <dbReference type="EMBL" id="KAH0619246.1"/>
    </source>
</evidence>
<feature type="region of interest" description="Disordered" evidence="6">
    <location>
        <begin position="432"/>
        <end position="558"/>
    </location>
</feature>
<dbReference type="SMART" id="SM00210">
    <property type="entry name" value="TSPN"/>
    <property type="match status" value="1"/>
</dbReference>
<evidence type="ECO:0000313" key="9">
    <source>
        <dbReference type="Proteomes" id="UP000826234"/>
    </source>
</evidence>
<keyword evidence="9" id="KW-1185">Reference proteome</keyword>
<evidence type="ECO:0000256" key="4">
    <source>
        <dbReference type="ARBA" id="ARBA00022729"/>
    </source>
</evidence>
<evidence type="ECO:0000256" key="3">
    <source>
        <dbReference type="ARBA" id="ARBA00022530"/>
    </source>
</evidence>
<proteinExistence type="predicted"/>
<name>A0ABQ7SPL9_PHRPL</name>
<evidence type="ECO:0000256" key="2">
    <source>
        <dbReference type="ARBA" id="ARBA00022525"/>
    </source>
</evidence>
<dbReference type="PANTHER" id="PTHR24023:SF1082">
    <property type="entry name" value="COLLAGEN TRIPLE HELIX REPEAT"/>
    <property type="match status" value="1"/>
</dbReference>
<organism evidence="8 9">
    <name type="scientific">Phrynosoma platyrhinos</name>
    <name type="common">Desert horned lizard</name>
    <dbReference type="NCBI Taxonomy" id="52577"/>
    <lineage>
        <taxon>Eukaryota</taxon>
        <taxon>Metazoa</taxon>
        <taxon>Chordata</taxon>
        <taxon>Craniata</taxon>
        <taxon>Vertebrata</taxon>
        <taxon>Euteleostomi</taxon>
        <taxon>Lepidosauria</taxon>
        <taxon>Squamata</taxon>
        <taxon>Bifurcata</taxon>
        <taxon>Unidentata</taxon>
        <taxon>Episquamata</taxon>
        <taxon>Toxicofera</taxon>
        <taxon>Iguania</taxon>
        <taxon>Phrynosomatidae</taxon>
        <taxon>Phrynosomatinae</taxon>
        <taxon>Phrynosoma</taxon>
    </lineage>
</organism>
<gene>
    <name evidence="8" type="ORF">JD844_019117</name>
</gene>
<dbReference type="SUPFAM" id="SSF49899">
    <property type="entry name" value="Concanavalin A-like lectins/glucanases"/>
    <property type="match status" value="1"/>
</dbReference>
<feature type="compositionally biased region" description="Pro residues" evidence="6">
    <location>
        <begin position="255"/>
        <end position="264"/>
    </location>
</feature>
<keyword evidence="2" id="KW-0964">Secreted</keyword>
<dbReference type="InterPro" id="IPR036116">
    <property type="entry name" value="FN3_sf"/>
</dbReference>
<feature type="region of interest" description="Disordered" evidence="6">
    <location>
        <begin position="251"/>
        <end position="392"/>
    </location>
</feature>
<dbReference type="InterPro" id="IPR013320">
    <property type="entry name" value="ConA-like_dom_sf"/>
</dbReference>
<reference evidence="8 9" key="1">
    <citation type="journal article" date="2022" name="Gigascience">
        <title>A chromosome-level genome assembly and annotation of the desert horned lizard, Phrynosoma platyrhinos, provides insight into chromosomal rearrangements among reptiles.</title>
        <authorList>
            <person name="Koochekian N."/>
            <person name="Ascanio A."/>
            <person name="Farleigh K."/>
            <person name="Card D.C."/>
            <person name="Schield D.R."/>
            <person name="Castoe T.A."/>
            <person name="Jezkova T."/>
        </authorList>
    </citation>
    <scope>NUCLEOTIDE SEQUENCE [LARGE SCALE GENOMIC DNA]</scope>
    <source>
        <strain evidence="8">NK-2021</strain>
    </source>
</reference>
<comment type="subcellular location">
    <subcellularLocation>
        <location evidence="1">Secreted</location>
        <location evidence="1">Extracellular space</location>
        <location evidence="1">Extracellular matrix</location>
    </subcellularLocation>
</comment>
<evidence type="ECO:0000256" key="1">
    <source>
        <dbReference type="ARBA" id="ARBA00004498"/>
    </source>
</evidence>
<evidence type="ECO:0000259" key="7">
    <source>
        <dbReference type="PROSITE" id="PS50853"/>
    </source>
</evidence>
<feature type="domain" description="Fibronectin type-III" evidence="7">
    <location>
        <begin position="1"/>
        <end position="50"/>
    </location>
</feature>
<dbReference type="PROSITE" id="PS50853">
    <property type="entry name" value="FN3"/>
    <property type="match status" value="1"/>
</dbReference>
<dbReference type="Proteomes" id="UP000826234">
    <property type="component" value="Unassembled WGS sequence"/>
</dbReference>
<dbReference type="InterPro" id="IPR013783">
    <property type="entry name" value="Ig-like_fold"/>
</dbReference>
<sequence>MITVSGRSRSVTLHGLLPNRLYTVTISAVYATGESDPVSAIGHTASILARLPTSRESVPFRTEDCPTLDSMEGFLQGFNMMETFGLMEKEYASIKGVAMEPYIFLGTHTYTLFRDIQLTRKTSEVFPFGFPAEYTITFLLRFLPESPRESFAVWQITDEDFQPLLGIILDPNKKTLIYFHRDYESDVEEVTFDQQEVKKIFYGSFHKFQLQTLQIICSSFWAEEDRCCDVPALRDEEVCPSLLPSCSCTSEIPGLPGPPGPPGSPGRRGPQGEQGEPGPKGEPGPPGQVGPEGPGGHQGTPGSQGLTVQGPIGPPGIKGDKGDNGSPGIQGLMGPQGAPGKDGIQGSKGVRGLEGTAGPPGPPGPRGFQGIAGARGNPGEKGPPGEVGPTGEAQSLSTIYHLVNQACERLIQSHVLKFDSFIHEHSRKPVPIWEDKLKPGEPGPPGLPGPPGMKGERGEIDCGEEKEDETRLTDCAPGPKGEKGSLGSNEEGLPGPRGRIGPVGEEVLGKQGSKGPPGTTGPPGFPGARGQPGELGHAGDCLPSGCSEESTRDVGLIP</sequence>
<feature type="compositionally biased region" description="Pro residues" evidence="6">
    <location>
        <begin position="441"/>
        <end position="451"/>
    </location>
</feature>
<dbReference type="PANTHER" id="PTHR24023">
    <property type="entry name" value="COLLAGEN ALPHA"/>
    <property type="match status" value="1"/>
</dbReference>
<dbReference type="InterPro" id="IPR008160">
    <property type="entry name" value="Collagen"/>
</dbReference>
<dbReference type="Pfam" id="PF01391">
    <property type="entry name" value="Collagen"/>
    <property type="match status" value="2"/>
</dbReference>
<dbReference type="InterPro" id="IPR003961">
    <property type="entry name" value="FN3_dom"/>
</dbReference>
<dbReference type="CDD" id="cd00063">
    <property type="entry name" value="FN3"/>
    <property type="match status" value="1"/>
</dbReference>
<comment type="caution">
    <text evidence="8">The sequence shown here is derived from an EMBL/GenBank/DDBJ whole genome shotgun (WGS) entry which is preliminary data.</text>
</comment>
<dbReference type="InterPro" id="IPR050149">
    <property type="entry name" value="Collagen_superfamily"/>
</dbReference>
<keyword evidence="5" id="KW-0677">Repeat</keyword>
<dbReference type="Gene3D" id="2.60.120.200">
    <property type="match status" value="1"/>
</dbReference>
<dbReference type="InterPro" id="IPR048287">
    <property type="entry name" value="TSPN-like_N"/>
</dbReference>
<keyword evidence="4" id="KW-0732">Signal</keyword>
<protein>
    <recommendedName>
        <fullName evidence="7">Fibronectin type-III domain-containing protein</fullName>
    </recommendedName>
</protein>
<dbReference type="Gene3D" id="2.60.40.10">
    <property type="entry name" value="Immunoglobulins"/>
    <property type="match status" value="1"/>
</dbReference>
<feature type="compositionally biased region" description="Low complexity" evidence="6">
    <location>
        <begin position="265"/>
        <end position="277"/>
    </location>
</feature>
<accession>A0ABQ7SPL9</accession>
<feature type="compositionally biased region" description="Gly residues" evidence="6">
    <location>
        <begin position="290"/>
        <end position="299"/>
    </location>
</feature>
<dbReference type="EMBL" id="JAIPUX010005289">
    <property type="protein sequence ID" value="KAH0619246.1"/>
    <property type="molecule type" value="Genomic_DNA"/>
</dbReference>